<name>A0A1M4TPN8_9FIRM</name>
<dbReference type="GeneID" id="90996367"/>
<sequence length="83" mass="9778">MTNPKYDITDFHIVIDFVRNYADKHHYGKEENTPLYKFAGNMLSNNSKSFLEDKCKKAEELATDTGIQEKYINLLEILEKKYL</sequence>
<accession>A0A1M4TPN8</accession>
<proteinExistence type="predicted"/>
<dbReference type="Proteomes" id="UP000184114">
    <property type="component" value="Unassembled WGS sequence"/>
</dbReference>
<protein>
    <submittedName>
        <fullName evidence="1">Uncharacterized protein</fullName>
    </submittedName>
</protein>
<keyword evidence="2" id="KW-1185">Reference proteome</keyword>
<dbReference type="AlphaFoldDB" id="A0A1M4TPN8"/>
<gene>
    <name evidence="1" type="ORF">SAMN02745784_00791</name>
</gene>
<dbReference type="RefSeq" id="WP_072973341.1">
    <property type="nucleotide sequence ID" value="NZ_FQTY01000002.1"/>
</dbReference>
<evidence type="ECO:0000313" key="2">
    <source>
        <dbReference type="Proteomes" id="UP000184114"/>
    </source>
</evidence>
<evidence type="ECO:0000313" key="1">
    <source>
        <dbReference type="EMBL" id="SHE46460.1"/>
    </source>
</evidence>
<organism evidence="1 2">
    <name type="scientific">Tissierella praeacuta DSM 18095</name>
    <dbReference type="NCBI Taxonomy" id="1123404"/>
    <lineage>
        <taxon>Bacteria</taxon>
        <taxon>Bacillati</taxon>
        <taxon>Bacillota</taxon>
        <taxon>Tissierellia</taxon>
        <taxon>Tissierellales</taxon>
        <taxon>Tissierellaceae</taxon>
        <taxon>Tissierella</taxon>
    </lineage>
</organism>
<dbReference type="EMBL" id="FQTY01000002">
    <property type="protein sequence ID" value="SHE46460.1"/>
    <property type="molecule type" value="Genomic_DNA"/>
</dbReference>
<reference evidence="2" key="1">
    <citation type="submission" date="2016-11" db="EMBL/GenBank/DDBJ databases">
        <authorList>
            <person name="Varghese N."/>
            <person name="Submissions S."/>
        </authorList>
    </citation>
    <scope>NUCLEOTIDE SEQUENCE [LARGE SCALE GENOMIC DNA]</scope>
    <source>
        <strain evidence="2">DSM 18095</strain>
    </source>
</reference>